<dbReference type="PROSITE" id="PS51462">
    <property type="entry name" value="NUDIX"/>
    <property type="match status" value="1"/>
</dbReference>
<evidence type="ECO:0000259" key="12">
    <source>
        <dbReference type="PROSITE" id="PS51462"/>
    </source>
</evidence>
<dbReference type="EMBL" id="JAJOMB010000011">
    <property type="protein sequence ID" value="MCD5313273.1"/>
    <property type="molecule type" value="Genomic_DNA"/>
</dbReference>
<dbReference type="GO" id="GO:0050992">
    <property type="term" value="P:dimethylallyl diphosphate biosynthetic process"/>
    <property type="evidence" value="ECO:0007669"/>
    <property type="project" value="UniProtKB-UniRule"/>
</dbReference>
<keyword evidence="7 10" id="KW-0464">Manganese</keyword>
<reference evidence="13" key="1">
    <citation type="submission" date="2021-11" db="EMBL/GenBank/DDBJ databases">
        <title>Streptomyces corallinus and Kineosporia corallina sp. nov., two new coral-derived marine actinobacteria.</title>
        <authorList>
            <person name="Buangrab K."/>
            <person name="Sutthacheep M."/>
            <person name="Yeemin T."/>
            <person name="Harunari E."/>
            <person name="Igarashi Y."/>
            <person name="Sripreechasak P."/>
            <person name="Kanchanasin P."/>
            <person name="Tanasupawat S."/>
            <person name="Phongsopitanun W."/>
        </authorList>
    </citation>
    <scope>NUCLEOTIDE SEQUENCE</scope>
    <source>
        <strain evidence="13">JCM 31032</strain>
    </source>
</reference>
<organism evidence="13 14">
    <name type="scientific">Kineosporia babensis</name>
    <dbReference type="NCBI Taxonomy" id="499548"/>
    <lineage>
        <taxon>Bacteria</taxon>
        <taxon>Bacillati</taxon>
        <taxon>Actinomycetota</taxon>
        <taxon>Actinomycetes</taxon>
        <taxon>Kineosporiales</taxon>
        <taxon>Kineosporiaceae</taxon>
        <taxon>Kineosporia</taxon>
    </lineage>
</organism>
<evidence type="ECO:0000256" key="4">
    <source>
        <dbReference type="ARBA" id="ARBA00022490"/>
    </source>
</evidence>
<evidence type="ECO:0000313" key="13">
    <source>
        <dbReference type="EMBL" id="MCD5313273.1"/>
    </source>
</evidence>
<sequence>MGRIIVTDQQSDLVVLLDENAAPLGTAARLAVHDTQTPLHLAFSFHLLDSQGRTLLTRRALSKKTWPGVWTNTCCGHPRPDEDIAQAVSRRVGEELGVKVAAEALSVVLPDFRYRAVDAGGIVENEVCPVHAAVLDPVPVPEPDPAEVAEYAWVAWPDVYEAVRRTPFAFSPWLVLQAQAIGPELHL</sequence>
<evidence type="ECO:0000256" key="3">
    <source>
        <dbReference type="ARBA" id="ARBA00012057"/>
    </source>
</evidence>
<evidence type="ECO:0000256" key="2">
    <source>
        <dbReference type="ARBA" id="ARBA00007579"/>
    </source>
</evidence>
<gene>
    <name evidence="10 13" type="primary">idi</name>
    <name evidence="13" type="ORF">LR394_20405</name>
</gene>
<dbReference type="RefSeq" id="WP_231444316.1">
    <property type="nucleotide sequence ID" value="NZ_JAJOMB010000011.1"/>
</dbReference>
<evidence type="ECO:0000313" key="14">
    <source>
        <dbReference type="Proteomes" id="UP001138997"/>
    </source>
</evidence>
<evidence type="ECO:0000256" key="1">
    <source>
        <dbReference type="ARBA" id="ARBA00004826"/>
    </source>
</evidence>
<feature type="binding site" evidence="10">
    <location>
        <position position="95"/>
    </location>
    <ligand>
        <name>Mg(2+)</name>
        <dbReference type="ChEBI" id="CHEBI:18420"/>
    </ligand>
</feature>
<keyword evidence="4 10" id="KW-0963">Cytoplasm</keyword>
<comment type="cofactor">
    <cofactor evidence="10">
        <name>Mg(2+)</name>
        <dbReference type="ChEBI" id="CHEBI:18420"/>
    </cofactor>
    <text evidence="10">Binds 1 Mg(2+) ion per subunit. The magnesium ion binds only when substrate is bound.</text>
</comment>
<feature type="binding site" evidence="10">
    <location>
        <position position="77"/>
    </location>
    <ligand>
        <name>Mn(2+)</name>
        <dbReference type="ChEBI" id="CHEBI:29035"/>
    </ligand>
</feature>
<dbReference type="InterPro" id="IPR011876">
    <property type="entry name" value="IsopentenylPP_isomerase_typ1"/>
</dbReference>
<dbReference type="PANTHER" id="PTHR10885:SF0">
    <property type="entry name" value="ISOPENTENYL-DIPHOSPHATE DELTA-ISOMERASE"/>
    <property type="match status" value="1"/>
</dbReference>
<dbReference type="Proteomes" id="UP001138997">
    <property type="component" value="Unassembled WGS sequence"/>
</dbReference>
<proteinExistence type="inferred from homology"/>
<keyword evidence="9 10" id="KW-0413">Isomerase</keyword>
<comment type="caution">
    <text evidence="13">The sequence shown here is derived from an EMBL/GenBank/DDBJ whole genome shotgun (WGS) entry which is preliminary data.</text>
</comment>
<dbReference type="GO" id="GO:0008299">
    <property type="term" value="P:isoprenoid biosynthetic process"/>
    <property type="evidence" value="ECO:0007669"/>
    <property type="project" value="UniProtKB-UniRule"/>
</dbReference>
<keyword evidence="14" id="KW-1185">Reference proteome</keyword>
<feature type="binding site" evidence="10">
    <location>
        <position position="124"/>
    </location>
    <ligand>
        <name>Mn(2+)</name>
        <dbReference type="ChEBI" id="CHEBI:29035"/>
    </ligand>
</feature>
<dbReference type="InterPro" id="IPR015797">
    <property type="entry name" value="NUDIX_hydrolase-like_dom_sf"/>
</dbReference>
<feature type="active site" evidence="10 11">
    <location>
        <position position="75"/>
    </location>
</feature>
<dbReference type="AlphaFoldDB" id="A0A9X1T0Y0"/>
<feature type="binding site" evidence="10">
    <location>
        <position position="33"/>
    </location>
    <ligand>
        <name>Mn(2+)</name>
        <dbReference type="ChEBI" id="CHEBI:29035"/>
    </ligand>
</feature>
<evidence type="ECO:0000256" key="5">
    <source>
        <dbReference type="ARBA" id="ARBA00022723"/>
    </source>
</evidence>
<evidence type="ECO:0000256" key="11">
    <source>
        <dbReference type="PIRSR" id="PIRSR018427-1"/>
    </source>
</evidence>
<comment type="cofactor">
    <cofactor evidence="10">
        <name>Mn(2+)</name>
        <dbReference type="ChEBI" id="CHEBI:29035"/>
    </cofactor>
    <text evidence="10">Binds 1 Mn(2+) ion per subunit.</text>
</comment>
<evidence type="ECO:0000256" key="9">
    <source>
        <dbReference type="ARBA" id="ARBA00023235"/>
    </source>
</evidence>
<evidence type="ECO:0000256" key="8">
    <source>
        <dbReference type="ARBA" id="ARBA00023229"/>
    </source>
</evidence>
<comment type="similarity">
    <text evidence="2 10">Belongs to the IPP isomerase type 1 family.</text>
</comment>
<dbReference type="SUPFAM" id="SSF55811">
    <property type="entry name" value="Nudix"/>
    <property type="match status" value="1"/>
</dbReference>
<dbReference type="GO" id="GO:0005737">
    <property type="term" value="C:cytoplasm"/>
    <property type="evidence" value="ECO:0007669"/>
    <property type="project" value="UniProtKB-SubCell"/>
</dbReference>
<comment type="function">
    <text evidence="10">Catalyzes the 1,3-allylic rearrangement of the homoallylic substrate isopentenyl (IPP) to its highly electrophilic allylic isomer, dimethylallyl diphosphate (DMAPP).</text>
</comment>
<comment type="pathway">
    <text evidence="1 10">Isoprenoid biosynthesis; dimethylallyl diphosphate biosynthesis; dimethylallyl diphosphate from isopentenyl diphosphate: step 1/1.</text>
</comment>
<dbReference type="PIRSF" id="PIRSF018427">
    <property type="entry name" value="Isopntndiph_ism"/>
    <property type="match status" value="1"/>
</dbReference>
<feature type="binding site" evidence="10">
    <location>
        <position position="40"/>
    </location>
    <ligand>
        <name>Mn(2+)</name>
        <dbReference type="ChEBI" id="CHEBI:29035"/>
    </ligand>
</feature>
<dbReference type="NCBIfam" id="TIGR02150">
    <property type="entry name" value="IPP_isom_1"/>
    <property type="match status" value="1"/>
</dbReference>
<dbReference type="NCBIfam" id="NF002995">
    <property type="entry name" value="PRK03759.1"/>
    <property type="match status" value="1"/>
</dbReference>
<accession>A0A9X1T0Y0</accession>
<dbReference type="InterPro" id="IPR056375">
    <property type="entry name" value="Idi_bact"/>
</dbReference>
<keyword evidence="8 10" id="KW-0414">Isoprene biosynthesis</keyword>
<dbReference type="EC" id="5.3.3.2" evidence="3 10"/>
<feature type="domain" description="Nudix hydrolase" evidence="12">
    <location>
        <begin position="38"/>
        <end position="176"/>
    </location>
</feature>
<keyword evidence="6 10" id="KW-0460">Magnesium</keyword>
<feature type="active site" evidence="10 11">
    <location>
        <position position="126"/>
    </location>
</feature>
<dbReference type="GO" id="GO:0004452">
    <property type="term" value="F:isopentenyl-diphosphate delta-isomerase activity"/>
    <property type="evidence" value="ECO:0007669"/>
    <property type="project" value="UniProtKB-UniRule"/>
</dbReference>
<evidence type="ECO:0000256" key="10">
    <source>
        <dbReference type="HAMAP-Rule" id="MF_00202"/>
    </source>
</evidence>
<dbReference type="GO" id="GO:0046872">
    <property type="term" value="F:metal ion binding"/>
    <property type="evidence" value="ECO:0007669"/>
    <property type="project" value="UniProtKB-KW"/>
</dbReference>
<protein>
    <recommendedName>
        <fullName evidence="3 10">Isopentenyl-diphosphate Delta-isomerase</fullName>
        <shortName evidence="10">IPP isomerase</shortName>
        <ecNumber evidence="3 10">5.3.3.2</ecNumber>
    </recommendedName>
    <alternativeName>
        <fullName evidence="10">IPP:DMAPP isomerase</fullName>
    </alternativeName>
    <alternativeName>
        <fullName evidence="10">Isopentenyl pyrophosphate isomerase</fullName>
    </alternativeName>
</protein>
<name>A0A9X1T0Y0_9ACTN</name>
<feature type="binding site" evidence="10">
    <location>
        <position position="126"/>
    </location>
    <ligand>
        <name>Mn(2+)</name>
        <dbReference type="ChEBI" id="CHEBI:29035"/>
    </ligand>
</feature>
<dbReference type="PANTHER" id="PTHR10885">
    <property type="entry name" value="ISOPENTENYL-DIPHOSPHATE DELTA-ISOMERASE"/>
    <property type="match status" value="1"/>
</dbReference>
<dbReference type="InterPro" id="IPR000086">
    <property type="entry name" value="NUDIX_hydrolase_dom"/>
</dbReference>
<evidence type="ECO:0000256" key="7">
    <source>
        <dbReference type="ARBA" id="ARBA00023211"/>
    </source>
</evidence>
<dbReference type="CDD" id="cd02885">
    <property type="entry name" value="NUDIX_IPP_Isomerase"/>
    <property type="match status" value="1"/>
</dbReference>
<dbReference type="Gene3D" id="3.90.79.10">
    <property type="entry name" value="Nucleoside Triphosphate Pyrophosphohydrolase"/>
    <property type="match status" value="1"/>
</dbReference>
<comment type="subcellular location">
    <subcellularLocation>
        <location evidence="10">Cytoplasm</location>
    </subcellularLocation>
</comment>
<keyword evidence="5 10" id="KW-0479">Metal-binding</keyword>
<dbReference type="HAMAP" id="MF_00202">
    <property type="entry name" value="Idi"/>
    <property type="match status" value="1"/>
</dbReference>
<dbReference type="Pfam" id="PF00293">
    <property type="entry name" value="NUDIX"/>
    <property type="match status" value="1"/>
</dbReference>
<evidence type="ECO:0000256" key="6">
    <source>
        <dbReference type="ARBA" id="ARBA00022842"/>
    </source>
</evidence>
<comment type="catalytic activity">
    <reaction evidence="10">
        <text>isopentenyl diphosphate = dimethylallyl diphosphate</text>
        <dbReference type="Rhea" id="RHEA:23284"/>
        <dbReference type="ChEBI" id="CHEBI:57623"/>
        <dbReference type="ChEBI" id="CHEBI:128769"/>
        <dbReference type="EC" id="5.3.3.2"/>
    </reaction>
</comment>